<proteinExistence type="predicted"/>
<feature type="non-terminal residue" evidence="1">
    <location>
        <position position="76"/>
    </location>
</feature>
<evidence type="ECO:0000313" key="1">
    <source>
        <dbReference type="EMBL" id="GFD01781.1"/>
    </source>
</evidence>
<comment type="caution">
    <text evidence="1">The sequence shown here is derived from an EMBL/GenBank/DDBJ whole genome shotgun (WGS) entry which is preliminary data.</text>
</comment>
<accession>A0A699SWS6</accession>
<organism evidence="1">
    <name type="scientific">Tanacetum cinerariifolium</name>
    <name type="common">Dalmatian daisy</name>
    <name type="synonym">Chrysanthemum cinerariifolium</name>
    <dbReference type="NCBI Taxonomy" id="118510"/>
    <lineage>
        <taxon>Eukaryota</taxon>
        <taxon>Viridiplantae</taxon>
        <taxon>Streptophyta</taxon>
        <taxon>Embryophyta</taxon>
        <taxon>Tracheophyta</taxon>
        <taxon>Spermatophyta</taxon>
        <taxon>Magnoliopsida</taxon>
        <taxon>eudicotyledons</taxon>
        <taxon>Gunneridae</taxon>
        <taxon>Pentapetalae</taxon>
        <taxon>asterids</taxon>
        <taxon>campanulids</taxon>
        <taxon>Asterales</taxon>
        <taxon>Asteraceae</taxon>
        <taxon>Asteroideae</taxon>
        <taxon>Anthemideae</taxon>
        <taxon>Anthemidinae</taxon>
        <taxon>Tanacetum</taxon>
    </lineage>
</organism>
<name>A0A699SWS6_TANCI</name>
<sequence length="76" mass="8822">MQEEMQQFKFQNVWVLVDLPEGKYAIGTKWILKNKRDAKGLLSETRQDLQLKVTDMRRMDVKSAFLYGCDGCCDGC</sequence>
<gene>
    <name evidence="1" type="ORF">Tci_873750</name>
</gene>
<dbReference type="EMBL" id="BKCJ011193556">
    <property type="protein sequence ID" value="GFD01781.1"/>
    <property type="molecule type" value="Genomic_DNA"/>
</dbReference>
<protein>
    <recommendedName>
        <fullName evidence="2">Reverse transcriptase Ty1/copia-type domain-containing protein</fullName>
    </recommendedName>
</protein>
<dbReference type="AlphaFoldDB" id="A0A699SWS6"/>
<reference evidence="1" key="1">
    <citation type="journal article" date="2019" name="Sci. Rep.">
        <title>Draft genome of Tanacetum cinerariifolium, the natural source of mosquito coil.</title>
        <authorList>
            <person name="Yamashiro T."/>
            <person name="Shiraishi A."/>
            <person name="Satake H."/>
            <person name="Nakayama K."/>
        </authorList>
    </citation>
    <scope>NUCLEOTIDE SEQUENCE</scope>
</reference>
<evidence type="ECO:0008006" key="2">
    <source>
        <dbReference type="Google" id="ProtNLM"/>
    </source>
</evidence>